<dbReference type="AlphaFoldDB" id="A0ABD2C840"/>
<proteinExistence type="predicted"/>
<keyword evidence="1" id="KW-0812">Transmembrane</keyword>
<reference evidence="2 3" key="1">
    <citation type="journal article" date="2024" name="Ann. Entomol. Soc. Am.">
        <title>Genomic analyses of the southern and eastern yellowjacket wasps (Hymenoptera: Vespidae) reveal evolutionary signatures of social life.</title>
        <authorList>
            <person name="Catto M.A."/>
            <person name="Caine P.B."/>
            <person name="Orr S.E."/>
            <person name="Hunt B.G."/>
            <person name="Goodisman M.A.D."/>
        </authorList>
    </citation>
    <scope>NUCLEOTIDE SEQUENCE [LARGE SCALE GENOMIC DNA]</scope>
    <source>
        <strain evidence="2">232</strain>
        <tissue evidence="2">Head and thorax</tissue>
    </source>
</reference>
<accession>A0ABD2C840</accession>
<name>A0ABD2C840_VESMC</name>
<keyword evidence="3" id="KW-1185">Reference proteome</keyword>
<sequence length="82" mass="9143">MGKFGNKLSVSHLEDFRINAVYHLSFKAYVTLATGMDKIRTTNKRETLSPPCVYHVGQMLGMLILGNLGLIVINTNNSNDMK</sequence>
<dbReference type="EMBL" id="JAYRBN010000059">
    <property type="protein sequence ID" value="KAL2741200.1"/>
    <property type="molecule type" value="Genomic_DNA"/>
</dbReference>
<evidence type="ECO:0000256" key="1">
    <source>
        <dbReference type="SAM" id="Phobius"/>
    </source>
</evidence>
<organism evidence="2 3">
    <name type="scientific">Vespula maculifrons</name>
    <name type="common">Eastern yellow jacket</name>
    <name type="synonym">Wasp</name>
    <dbReference type="NCBI Taxonomy" id="7453"/>
    <lineage>
        <taxon>Eukaryota</taxon>
        <taxon>Metazoa</taxon>
        <taxon>Ecdysozoa</taxon>
        <taxon>Arthropoda</taxon>
        <taxon>Hexapoda</taxon>
        <taxon>Insecta</taxon>
        <taxon>Pterygota</taxon>
        <taxon>Neoptera</taxon>
        <taxon>Endopterygota</taxon>
        <taxon>Hymenoptera</taxon>
        <taxon>Apocrita</taxon>
        <taxon>Aculeata</taxon>
        <taxon>Vespoidea</taxon>
        <taxon>Vespidae</taxon>
        <taxon>Vespinae</taxon>
        <taxon>Vespula</taxon>
    </lineage>
</organism>
<feature type="transmembrane region" description="Helical" evidence="1">
    <location>
        <begin position="53"/>
        <end position="73"/>
    </location>
</feature>
<gene>
    <name evidence="2" type="ORF">V1477_010261</name>
</gene>
<keyword evidence="1" id="KW-1133">Transmembrane helix</keyword>
<evidence type="ECO:0000313" key="2">
    <source>
        <dbReference type="EMBL" id="KAL2741200.1"/>
    </source>
</evidence>
<keyword evidence="1" id="KW-0472">Membrane</keyword>
<comment type="caution">
    <text evidence="2">The sequence shown here is derived from an EMBL/GenBank/DDBJ whole genome shotgun (WGS) entry which is preliminary data.</text>
</comment>
<dbReference type="Proteomes" id="UP001607303">
    <property type="component" value="Unassembled WGS sequence"/>
</dbReference>
<protein>
    <submittedName>
        <fullName evidence="2">Uncharacterized protein</fullName>
    </submittedName>
</protein>
<evidence type="ECO:0000313" key="3">
    <source>
        <dbReference type="Proteomes" id="UP001607303"/>
    </source>
</evidence>